<dbReference type="Proteomes" id="UP000029567">
    <property type="component" value="Unassembled WGS sequence"/>
</dbReference>
<gene>
    <name evidence="1" type="ORF">P245_21740</name>
</gene>
<proteinExistence type="predicted"/>
<protein>
    <submittedName>
        <fullName evidence="1">Uncharacterized protein</fullName>
    </submittedName>
</protein>
<organism evidence="1 2">
    <name type="scientific">Comamonas thiooxydans</name>
    <dbReference type="NCBI Taxonomy" id="363952"/>
    <lineage>
        <taxon>Bacteria</taxon>
        <taxon>Pseudomonadati</taxon>
        <taxon>Pseudomonadota</taxon>
        <taxon>Betaproteobacteria</taxon>
        <taxon>Burkholderiales</taxon>
        <taxon>Comamonadaceae</taxon>
        <taxon>Comamonas</taxon>
    </lineage>
</organism>
<evidence type="ECO:0000313" key="1">
    <source>
        <dbReference type="EMBL" id="KGG85887.1"/>
    </source>
</evidence>
<dbReference type="AlphaFoldDB" id="A0A0E3BAC9"/>
<evidence type="ECO:0000313" key="2">
    <source>
        <dbReference type="Proteomes" id="UP000029567"/>
    </source>
</evidence>
<sequence length="100" mass="11293">MAALQRGRMSGACTTFSSFFMTNTTTPAEDHLCDACAGIQRNWRKAPGHAELMQRGNRKEERGSTTATVTRYVCERCGTVWDYENNKQDQRKGWSVVGRI</sequence>
<name>A0A0E3BAC9_9BURK</name>
<dbReference type="EMBL" id="AWTN01000116">
    <property type="protein sequence ID" value="KGG85887.1"/>
    <property type="molecule type" value="Genomic_DNA"/>
</dbReference>
<reference evidence="1 2" key="1">
    <citation type="submission" date="2013-09" db="EMBL/GenBank/DDBJ databases">
        <title>High correlation between genotypes and phenotypes of environmental bacteria Comamonas testosteroni strains.</title>
        <authorList>
            <person name="Liu L."/>
            <person name="Zhu W."/>
            <person name="Xia X."/>
            <person name="Xu B."/>
            <person name="Luo M."/>
            <person name="Wang G."/>
        </authorList>
    </citation>
    <scope>NUCLEOTIDE SEQUENCE [LARGE SCALE GENOMIC DNA]</scope>
    <source>
        <strain evidence="1 2">JL14</strain>
    </source>
</reference>
<comment type="caution">
    <text evidence="1">The sequence shown here is derived from an EMBL/GenBank/DDBJ whole genome shotgun (WGS) entry which is preliminary data.</text>
</comment>
<accession>A0A0E3BAC9</accession>
<accession>A0A0K6HWW5</accession>